<gene>
    <name evidence="3" type="ORF">F7645_07275</name>
</gene>
<comment type="caution">
    <text evidence="3">The sequence shown here is derived from an EMBL/GenBank/DDBJ whole genome shotgun (WGS) entry which is preliminary data.</text>
</comment>
<dbReference type="PROSITE" id="PS51257">
    <property type="entry name" value="PROKAR_LIPOPROTEIN"/>
    <property type="match status" value="1"/>
</dbReference>
<dbReference type="AlphaFoldDB" id="A0AAP1RF82"/>
<dbReference type="InterPro" id="IPR017850">
    <property type="entry name" value="Alkaline_phosphatase_core_sf"/>
</dbReference>
<organism evidence="3 4">
    <name type="scientific">Tenacibaculum finnmarkense genomovar finnmarkense</name>
    <dbReference type="NCBI Taxonomy" id="1458503"/>
    <lineage>
        <taxon>Bacteria</taxon>
        <taxon>Pseudomonadati</taxon>
        <taxon>Bacteroidota</taxon>
        <taxon>Flavobacteriia</taxon>
        <taxon>Flavobacteriales</taxon>
        <taxon>Flavobacteriaceae</taxon>
        <taxon>Tenacibaculum</taxon>
        <taxon>Tenacibaculum finnmarkense</taxon>
    </lineage>
</organism>
<dbReference type="InterPro" id="IPR002591">
    <property type="entry name" value="Phosphodiest/P_Trfase"/>
</dbReference>
<dbReference type="RefSeq" id="WP_101956168.1">
    <property type="nucleotide sequence ID" value="NZ_JAJHTL010000008.1"/>
</dbReference>
<dbReference type="Pfam" id="PF01663">
    <property type="entry name" value="Phosphodiest"/>
    <property type="match status" value="1"/>
</dbReference>
<dbReference type="EMBL" id="WXXV01000008">
    <property type="protein sequence ID" value="MBE7695219.1"/>
    <property type="molecule type" value="Genomic_DNA"/>
</dbReference>
<feature type="compositionally biased region" description="Basic and acidic residues" evidence="1">
    <location>
        <begin position="23"/>
        <end position="39"/>
    </location>
</feature>
<keyword evidence="4" id="KW-1185">Reference proteome</keyword>
<name>A0AAP1RF82_9FLAO</name>
<evidence type="ECO:0000256" key="1">
    <source>
        <dbReference type="SAM" id="MobiDB-lite"/>
    </source>
</evidence>
<evidence type="ECO:0000256" key="2">
    <source>
        <dbReference type="SAM" id="SignalP"/>
    </source>
</evidence>
<reference evidence="3 4" key="1">
    <citation type="journal article" date="2020" name="Int. J. Syst. Evol. Microbiol.">
        <title>Tenacibaculum piscium sp. nov., isolated from skin ulcers of sea-farmed fish, and description of Tenacibaculum finnmarkense sp. nov. with subdivision into genomovars finnmarkense and ulcerans.</title>
        <authorList>
            <person name="Olsen A.B."/>
            <person name="Spilsberg B."/>
            <person name="Nilsen H.K."/>
            <person name="Lagesen K."/>
            <person name="Gulla S."/>
            <person name="Avendano-Herrera R."/>
            <person name="Irgang R."/>
            <person name="Duchaud E."/>
            <person name="Colquhoun D.J."/>
        </authorList>
    </citation>
    <scope>NUCLEOTIDE SEQUENCE [LARGE SCALE GENOMIC DNA]</scope>
    <source>
        <strain evidence="3 4">TNO037</strain>
    </source>
</reference>
<evidence type="ECO:0000313" key="4">
    <source>
        <dbReference type="Proteomes" id="UP000806077"/>
    </source>
</evidence>
<keyword evidence="2" id="KW-0732">Signal</keyword>
<dbReference type="Gene3D" id="3.40.720.10">
    <property type="entry name" value="Alkaline Phosphatase, subunit A"/>
    <property type="match status" value="1"/>
</dbReference>
<dbReference type="SUPFAM" id="SSF53649">
    <property type="entry name" value="Alkaline phosphatase-like"/>
    <property type="match status" value="1"/>
</dbReference>
<proteinExistence type="predicted"/>
<protein>
    <submittedName>
        <fullName evidence="3">Phosphoglyceromutase</fullName>
    </submittedName>
</protein>
<feature type="chain" id="PRO_5042953882" evidence="2">
    <location>
        <begin position="20"/>
        <end position="419"/>
    </location>
</feature>
<evidence type="ECO:0000313" key="3">
    <source>
        <dbReference type="EMBL" id="MBE7695219.1"/>
    </source>
</evidence>
<feature type="signal peptide" evidence="2">
    <location>
        <begin position="1"/>
        <end position="19"/>
    </location>
</feature>
<sequence>MVKIKVFFILFLIALTACNKQVNNKDKSNKNNQQEENKQAQKKPATPKVVLITLDGVRWQELFSGADSLLVSNDKYVKDTAVLASHFWAKKPSKRREVLFPFMWSYIARNGVIYGNRKEGNKVNLTNNRWFSYPGYSEILCGLADDKRIKSNAKIDNPNKTILELVNNSEVYKNKVAAFASWDVFPSIINRTRSKLPINAGFESADRTTGISAIEKQLNSYQKQTPSPWHNVRLDVFTHNYALNYMKEKHPDLVYIAYGETDDFAHDGKYDQYLNAIKRSDTFIKDLWNFVQNDTYYKNNTTFIITTDHGRGTVPLETWKHHGNNLKDHGKTYTIKGSDQVWLAAFGSGIKKQGEIKNENQLYSNQIATTIENILKVDVLTGEASKKNYHLLIKLFYTLIQKKRLPGKRKSFVLFLYCR</sequence>
<accession>A0AAP1RF82</accession>
<dbReference type="Proteomes" id="UP000806077">
    <property type="component" value="Unassembled WGS sequence"/>
</dbReference>
<feature type="region of interest" description="Disordered" evidence="1">
    <location>
        <begin position="23"/>
        <end position="44"/>
    </location>
</feature>